<dbReference type="PANTHER" id="PTHR43767">
    <property type="entry name" value="LONG-CHAIN-FATTY-ACID--COA LIGASE"/>
    <property type="match status" value="1"/>
</dbReference>
<dbReference type="Gene3D" id="3.40.50.12780">
    <property type="entry name" value="N-terminal domain of ligase-like"/>
    <property type="match status" value="1"/>
</dbReference>
<dbReference type="InterPro" id="IPR025110">
    <property type="entry name" value="AMP-bd_C"/>
</dbReference>
<evidence type="ECO:0000256" key="1">
    <source>
        <dbReference type="ARBA" id="ARBA00006432"/>
    </source>
</evidence>
<dbReference type="FunFam" id="3.30.300.30:FF:000008">
    <property type="entry name" value="2,3-dihydroxybenzoate-AMP ligase"/>
    <property type="match status" value="1"/>
</dbReference>
<evidence type="ECO:0000313" key="5">
    <source>
        <dbReference type="EMBL" id="MBK1786899.1"/>
    </source>
</evidence>
<dbReference type="Pfam" id="PF00501">
    <property type="entry name" value="AMP-binding"/>
    <property type="match status" value="1"/>
</dbReference>
<proteinExistence type="inferred from homology"/>
<reference evidence="5" key="1">
    <citation type="submission" date="2020-12" db="EMBL/GenBank/DDBJ databases">
        <title>Prauserella sp. ASG 168, a novel actinomycete isolated from cave rock.</title>
        <authorList>
            <person name="Suriyachadkun C."/>
        </authorList>
    </citation>
    <scope>NUCLEOTIDE SEQUENCE</scope>
    <source>
        <strain evidence="5">ASG 168</strain>
    </source>
</reference>
<accession>A0A934QX43</accession>
<evidence type="ECO:0000259" key="4">
    <source>
        <dbReference type="Pfam" id="PF13193"/>
    </source>
</evidence>
<feature type="domain" description="AMP-binding enzyme C-terminal" evidence="4">
    <location>
        <begin position="419"/>
        <end position="492"/>
    </location>
</feature>
<keyword evidence="2" id="KW-0436">Ligase</keyword>
<dbReference type="Proteomes" id="UP000635245">
    <property type="component" value="Unassembled WGS sequence"/>
</dbReference>
<dbReference type="InterPro" id="IPR050237">
    <property type="entry name" value="ATP-dep_AMP-bd_enzyme"/>
</dbReference>
<evidence type="ECO:0000256" key="2">
    <source>
        <dbReference type="ARBA" id="ARBA00022598"/>
    </source>
</evidence>
<sequence>MTSTVRSSTVSDVLRRSATRVPARVALRFADREWTYAGLDAAVSRAAAHLLALGLEKGDRVAAYGKNSDAYLIGFLACARAGLVHVPVNFNLAGPELAYLLEQSGSSLVLADPLLREDLDDLEAPPQRVLPLRDEDGSLLAAASEGEVPVLDVEVADDDLVQLLYTSGTTSRPKGAMMTHRALLHEYLSCVVNLDLTENDQPLHVMPLYHSAQLHVFLLPWLMVGATNTLLEVPDPSDIMFRISHDGHRAFFAAPTLWVAIVNNPEFGLRDLSSLRKAYYGASIMPGPVLDRLREEMPELGFYNCFGQSEIGPLATVLRPEEHAERPDSAGRAALFVELRVVDSEDNDVAAGELGEVVYRSPQLCLGYWDKPDETDEAFSGGWFHSGDLVRIDEQGYVFVVDRIKDVINTGGVMVASREVEDALYTHSAVGEVAVVGLPDEKWIEAITAVVVRREDVTADELLSHVKGELSGFKVPKTVHFVDDLPRNASGKILKRELRDRFTN</sequence>
<gene>
    <name evidence="5" type="ORF">JHE00_21460</name>
</gene>
<dbReference type="InterPro" id="IPR000873">
    <property type="entry name" value="AMP-dep_synth/lig_dom"/>
</dbReference>
<dbReference type="NCBIfam" id="NF006182">
    <property type="entry name" value="PRK08316.1"/>
    <property type="match status" value="1"/>
</dbReference>
<dbReference type="GO" id="GO:0016878">
    <property type="term" value="F:acid-thiol ligase activity"/>
    <property type="evidence" value="ECO:0007669"/>
    <property type="project" value="UniProtKB-ARBA"/>
</dbReference>
<dbReference type="EMBL" id="JAENJH010000005">
    <property type="protein sequence ID" value="MBK1786899.1"/>
    <property type="molecule type" value="Genomic_DNA"/>
</dbReference>
<comment type="caution">
    <text evidence="5">The sequence shown here is derived from an EMBL/GenBank/DDBJ whole genome shotgun (WGS) entry which is preliminary data.</text>
</comment>
<dbReference type="Pfam" id="PF13193">
    <property type="entry name" value="AMP-binding_C"/>
    <property type="match status" value="1"/>
</dbReference>
<dbReference type="InterPro" id="IPR020845">
    <property type="entry name" value="AMP-binding_CS"/>
</dbReference>
<dbReference type="RefSeq" id="WP_200320897.1">
    <property type="nucleotide sequence ID" value="NZ_JAENJH010000005.1"/>
</dbReference>
<name>A0A934QX43_9PSEU</name>
<dbReference type="PROSITE" id="PS00455">
    <property type="entry name" value="AMP_BINDING"/>
    <property type="match status" value="1"/>
</dbReference>
<dbReference type="InterPro" id="IPR042099">
    <property type="entry name" value="ANL_N_sf"/>
</dbReference>
<dbReference type="Gene3D" id="3.30.300.30">
    <property type="match status" value="1"/>
</dbReference>
<evidence type="ECO:0000313" key="6">
    <source>
        <dbReference type="Proteomes" id="UP000635245"/>
    </source>
</evidence>
<evidence type="ECO:0000259" key="3">
    <source>
        <dbReference type="Pfam" id="PF00501"/>
    </source>
</evidence>
<comment type="similarity">
    <text evidence="1">Belongs to the ATP-dependent AMP-binding enzyme family.</text>
</comment>
<dbReference type="CDD" id="cd17631">
    <property type="entry name" value="FACL_FadD13-like"/>
    <property type="match status" value="1"/>
</dbReference>
<feature type="domain" description="AMP-dependent synthetase/ligase" evidence="3">
    <location>
        <begin position="14"/>
        <end position="369"/>
    </location>
</feature>
<keyword evidence="6" id="KW-1185">Reference proteome</keyword>
<dbReference type="AlphaFoldDB" id="A0A934QX43"/>
<protein>
    <submittedName>
        <fullName evidence="5">AMP-binding protein</fullName>
    </submittedName>
</protein>
<organism evidence="5 6">
    <name type="scientific">Prauserella cavernicola</name>
    <dbReference type="NCBI Taxonomy" id="2800127"/>
    <lineage>
        <taxon>Bacteria</taxon>
        <taxon>Bacillati</taxon>
        <taxon>Actinomycetota</taxon>
        <taxon>Actinomycetes</taxon>
        <taxon>Pseudonocardiales</taxon>
        <taxon>Pseudonocardiaceae</taxon>
        <taxon>Prauserella</taxon>
    </lineage>
</organism>
<dbReference type="InterPro" id="IPR045851">
    <property type="entry name" value="AMP-bd_C_sf"/>
</dbReference>
<dbReference type="PANTHER" id="PTHR43767:SF1">
    <property type="entry name" value="NONRIBOSOMAL PEPTIDE SYNTHASE PES1 (EUROFUNG)-RELATED"/>
    <property type="match status" value="1"/>
</dbReference>
<dbReference type="SUPFAM" id="SSF56801">
    <property type="entry name" value="Acetyl-CoA synthetase-like"/>
    <property type="match status" value="1"/>
</dbReference>